<name>A0A0A8YQM2_ARUDO</name>
<dbReference type="AlphaFoldDB" id="A0A0A8YQM2"/>
<proteinExistence type="predicted"/>
<evidence type="ECO:0000313" key="1">
    <source>
        <dbReference type="EMBL" id="JAD29149.1"/>
    </source>
</evidence>
<sequence length="25" mass="3056">MLFFKDCSFLFTRRFQDSILKSTHS</sequence>
<reference evidence="1" key="1">
    <citation type="submission" date="2014-09" db="EMBL/GenBank/DDBJ databases">
        <authorList>
            <person name="Magalhaes I.L.F."/>
            <person name="Oliveira U."/>
            <person name="Santos F.R."/>
            <person name="Vidigal T.H.D.A."/>
            <person name="Brescovit A.D."/>
            <person name="Santos A.J."/>
        </authorList>
    </citation>
    <scope>NUCLEOTIDE SEQUENCE</scope>
    <source>
        <tissue evidence="1">Shoot tissue taken approximately 20 cm above the soil surface</tissue>
    </source>
</reference>
<organism evidence="1">
    <name type="scientific">Arundo donax</name>
    <name type="common">Giant reed</name>
    <name type="synonym">Donax arundinaceus</name>
    <dbReference type="NCBI Taxonomy" id="35708"/>
    <lineage>
        <taxon>Eukaryota</taxon>
        <taxon>Viridiplantae</taxon>
        <taxon>Streptophyta</taxon>
        <taxon>Embryophyta</taxon>
        <taxon>Tracheophyta</taxon>
        <taxon>Spermatophyta</taxon>
        <taxon>Magnoliopsida</taxon>
        <taxon>Liliopsida</taxon>
        <taxon>Poales</taxon>
        <taxon>Poaceae</taxon>
        <taxon>PACMAD clade</taxon>
        <taxon>Arundinoideae</taxon>
        <taxon>Arundineae</taxon>
        <taxon>Arundo</taxon>
    </lineage>
</organism>
<protein>
    <submittedName>
        <fullName evidence="1">Uncharacterized protein</fullName>
    </submittedName>
</protein>
<dbReference type="EMBL" id="GBRH01268746">
    <property type="protein sequence ID" value="JAD29149.1"/>
    <property type="molecule type" value="Transcribed_RNA"/>
</dbReference>
<reference evidence="1" key="2">
    <citation type="journal article" date="2015" name="Data Brief">
        <title>Shoot transcriptome of the giant reed, Arundo donax.</title>
        <authorList>
            <person name="Barrero R.A."/>
            <person name="Guerrero F.D."/>
            <person name="Moolhuijzen P."/>
            <person name="Goolsby J.A."/>
            <person name="Tidwell J."/>
            <person name="Bellgard S.E."/>
            <person name="Bellgard M.I."/>
        </authorList>
    </citation>
    <scope>NUCLEOTIDE SEQUENCE</scope>
    <source>
        <tissue evidence="1">Shoot tissue taken approximately 20 cm above the soil surface</tissue>
    </source>
</reference>
<accession>A0A0A8YQM2</accession>